<dbReference type="EMBL" id="JXYA01000016">
    <property type="protein sequence ID" value="KJZ10281.1"/>
    <property type="molecule type" value="Genomic_DNA"/>
</dbReference>
<evidence type="ECO:0000313" key="2">
    <source>
        <dbReference type="Proteomes" id="UP000033452"/>
    </source>
</evidence>
<comment type="caution">
    <text evidence="1">The sequence shown here is derived from an EMBL/GenBank/DDBJ whole genome shotgun (WGS) entry which is preliminary data.</text>
</comment>
<accession>A0A0F4QRF4</accession>
<protein>
    <recommendedName>
        <fullName evidence="3">Solute-binding protein family 3/N-terminal domain-containing protein</fullName>
    </recommendedName>
</protein>
<dbReference type="AlphaFoldDB" id="A0A0F4QRF4"/>
<gene>
    <name evidence="1" type="ORF">TW77_08690</name>
</gene>
<dbReference type="PATRIC" id="fig|43658.5.peg.1832"/>
<dbReference type="OrthoDB" id="547680at2"/>
<sequence length="299" mass="34442">MWQRILWFFGAILVASLFTSSHSLGADLVRYNVSKAYADPKQDYYIAVLRLALNKSRDKYGPYQLSENSFDHTPQGRTLEILEQGKLLDVHWTMTSQQRETQLAAVYVPLLKGMMGARIFLAHKDILPKLDQLHSPAQLMDLFIGSGIDWPDTKIYEKNGFIVVTSVATLLPRMLEEKRFELFPRALHEPWAELPNLEGVVVEPRFAFCYPTAMYFFVNKQNTRLKARLTYGLQKAIDDGSFDRLFASHPITRDAIKLGKFNERQTLKLQNPELSARTRDVLMNARYVWAPLHRCLSTT</sequence>
<reference evidence="1 2" key="1">
    <citation type="journal article" date="2015" name="BMC Genomics">
        <title>Genome mining reveals unlocked bioactive potential of marine Gram-negative bacteria.</title>
        <authorList>
            <person name="Machado H."/>
            <person name="Sonnenschein E.C."/>
            <person name="Melchiorsen J."/>
            <person name="Gram L."/>
        </authorList>
    </citation>
    <scope>NUCLEOTIDE SEQUENCE [LARGE SCALE GENOMIC DNA]</scope>
    <source>
        <strain evidence="1 2">S2471</strain>
    </source>
</reference>
<name>A0A0F4QRF4_9GAMM</name>
<organism evidence="1 2">
    <name type="scientific">Pseudoalteromonas rubra</name>
    <dbReference type="NCBI Taxonomy" id="43658"/>
    <lineage>
        <taxon>Bacteria</taxon>
        <taxon>Pseudomonadati</taxon>
        <taxon>Pseudomonadota</taxon>
        <taxon>Gammaproteobacteria</taxon>
        <taxon>Alteromonadales</taxon>
        <taxon>Pseudoalteromonadaceae</taxon>
        <taxon>Pseudoalteromonas</taxon>
    </lineage>
</organism>
<evidence type="ECO:0008006" key="3">
    <source>
        <dbReference type="Google" id="ProtNLM"/>
    </source>
</evidence>
<dbReference type="Proteomes" id="UP000033452">
    <property type="component" value="Unassembled WGS sequence"/>
</dbReference>
<dbReference type="SUPFAM" id="SSF53850">
    <property type="entry name" value="Periplasmic binding protein-like II"/>
    <property type="match status" value="1"/>
</dbReference>
<keyword evidence="2" id="KW-1185">Reference proteome</keyword>
<dbReference type="RefSeq" id="WP_156158631.1">
    <property type="nucleotide sequence ID" value="NZ_JXYA01000016.1"/>
</dbReference>
<proteinExistence type="predicted"/>
<evidence type="ECO:0000313" key="1">
    <source>
        <dbReference type="EMBL" id="KJZ10281.1"/>
    </source>
</evidence>